<dbReference type="Proteomes" id="UP001257277">
    <property type="component" value="Unassembled WGS sequence"/>
</dbReference>
<keyword evidence="2" id="KW-1185">Reference proteome</keyword>
<proteinExistence type="predicted"/>
<dbReference type="InterPro" id="IPR029044">
    <property type="entry name" value="Nucleotide-diphossugar_trans"/>
</dbReference>
<dbReference type="EMBL" id="JAVTTO010000001">
    <property type="protein sequence ID" value="MDT7830812.1"/>
    <property type="molecule type" value="Genomic_DNA"/>
</dbReference>
<dbReference type="RefSeq" id="WP_349240074.1">
    <property type="nucleotide sequence ID" value="NZ_JAVTTO010000001.1"/>
</dbReference>
<evidence type="ECO:0000313" key="1">
    <source>
        <dbReference type="EMBL" id="MDT7830812.1"/>
    </source>
</evidence>
<dbReference type="NCBIfam" id="TIGR04282">
    <property type="entry name" value="glyco_like_cofC"/>
    <property type="match status" value="1"/>
</dbReference>
<gene>
    <name evidence="1" type="ORF">RQM59_00380</name>
</gene>
<sequence length="212" mass="23888">MSKNLLIVFVKNIILGKVKTRLAKTIGDVGAFNIYYQLYSITEKESGKVTTDRHIYFSDVIITSGWEGGEKFVQEGEDLGERMKNAFQQGFDQNYDNVVLIGSDLPNITEEVIESGFKALDKSDVVFGPAQDGGYYLIGLSQMNTSIFENKPWSQSTLLDVTLQELSEQKTSVSLLESQNDIDTFEDLIQSDFYKKNKNIQDIVKHINSTTN</sequence>
<dbReference type="Gene3D" id="3.90.550.10">
    <property type="entry name" value="Spore Coat Polysaccharide Biosynthesis Protein SpsA, Chain A"/>
    <property type="match status" value="1"/>
</dbReference>
<accession>A0ABU3LAV4</accession>
<dbReference type="PANTHER" id="PTHR36529">
    <property type="entry name" value="SLL1095 PROTEIN"/>
    <property type="match status" value="1"/>
</dbReference>
<comment type="caution">
    <text evidence="1">The sequence shown here is derived from an EMBL/GenBank/DDBJ whole genome shotgun (WGS) entry which is preliminary data.</text>
</comment>
<organism evidence="1 2">
    <name type="scientific">Asprobacillus argus</name>
    <dbReference type="NCBI Taxonomy" id="3076534"/>
    <lineage>
        <taxon>Bacteria</taxon>
        <taxon>Pseudomonadati</taxon>
        <taxon>Bacteroidota</taxon>
        <taxon>Flavobacteriia</taxon>
        <taxon>Flavobacteriales</taxon>
        <taxon>Flavobacteriaceae</taxon>
        <taxon>Asprobacillus</taxon>
    </lineage>
</organism>
<dbReference type="SUPFAM" id="SSF53448">
    <property type="entry name" value="Nucleotide-diphospho-sugar transferases"/>
    <property type="match status" value="1"/>
</dbReference>
<protein>
    <submittedName>
        <fullName evidence="1">TIGR04282 family arsenosugar biosynthesis glycosyltransferase</fullName>
    </submittedName>
</protein>
<dbReference type="PANTHER" id="PTHR36529:SF1">
    <property type="entry name" value="GLYCOSYLTRANSFERASE"/>
    <property type="match status" value="1"/>
</dbReference>
<dbReference type="Pfam" id="PF09837">
    <property type="entry name" value="DUF2064"/>
    <property type="match status" value="1"/>
</dbReference>
<name>A0ABU3LAV4_9FLAO</name>
<reference evidence="1 2" key="1">
    <citation type="submission" date="2023-09" db="EMBL/GenBank/DDBJ databases">
        <title>Novel taxa isolated from Blanes Bay.</title>
        <authorList>
            <person name="Rey-Velasco X."/>
            <person name="Lucena T."/>
        </authorList>
    </citation>
    <scope>NUCLEOTIDE SEQUENCE [LARGE SCALE GENOMIC DNA]</scope>
    <source>
        <strain evidence="1 2">S356</strain>
    </source>
</reference>
<evidence type="ECO:0000313" key="2">
    <source>
        <dbReference type="Proteomes" id="UP001257277"/>
    </source>
</evidence>
<dbReference type="InterPro" id="IPR018641">
    <property type="entry name" value="Trfase_1_rSAM/seldom-assoc"/>
</dbReference>